<dbReference type="InterPro" id="IPR050793">
    <property type="entry name" value="CMP-NeuNAc_synthase"/>
</dbReference>
<reference evidence="13 14" key="1">
    <citation type="journal article" date="2018" name="Aquat. Microb. Ecol.">
        <title>Gammaproteobacterial methanotrophs dominate.</title>
        <authorList>
            <person name="Rissanen A.J."/>
            <person name="Saarenheimo J."/>
            <person name="Tiirola M."/>
            <person name="Peura S."/>
            <person name="Aalto S.L."/>
            <person name="Karvinen A."/>
            <person name="Nykanen H."/>
        </authorList>
    </citation>
    <scope>NUCLEOTIDE SEQUENCE [LARGE SCALE GENOMIC DNA]</scope>
    <source>
        <strain evidence="13">AMbin10</strain>
    </source>
</reference>
<keyword evidence="7 11" id="KW-0479">Metal-binding</keyword>
<dbReference type="FunFam" id="3.40.50.1000:FF:000029">
    <property type="entry name" value="3-deoxy-D-manno-octulosonate 8-phosphate phosphatase KdsC"/>
    <property type="match status" value="1"/>
</dbReference>
<dbReference type="PIRSF" id="PIRSF006118">
    <property type="entry name" value="KDO8-P_Ptase"/>
    <property type="match status" value="1"/>
</dbReference>
<evidence type="ECO:0000256" key="12">
    <source>
        <dbReference type="PIRSR" id="PIRSR006118-2"/>
    </source>
</evidence>
<feature type="binding site" evidence="12">
    <location>
        <position position="117"/>
    </location>
    <ligand>
        <name>Mg(2+)</name>
        <dbReference type="ChEBI" id="CHEBI:18420"/>
    </ligand>
</feature>
<evidence type="ECO:0000256" key="5">
    <source>
        <dbReference type="ARBA" id="ARBA00013066"/>
    </source>
</evidence>
<organism evidence="13 14">
    <name type="scientific">Candidatus Methylumidiphilus alinenensis</name>
    <dbReference type="NCBI Taxonomy" id="2202197"/>
    <lineage>
        <taxon>Bacteria</taxon>
        <taxon>Pseudomonadati</taxon>
        <taxon>Pseudomonadota</taxon>
        <taxon>Gammaproteobacteria</taxon>
        <taxon>Methylococcales</taxon>
        <taxon>Candidatus Methylumidiphilus</taxon>
    </lineage>
</organism>
<dbReference type="InterPro" id="IPR023214">
    <property type="entry name" value="HAD_sf"/>
</dbReference>
<dbReference type="CDD" id="cd01630">
    <property type="entry name" value="HAD_KDO-like"/>
    <property type="match status" value="1"/>
</dbReference>
<evidence type="ECO:0000313" key="13">
    <source>
        <dbReference type="EMBL" id="PZN70470.1"/>
    </source>
</evidence>
<keyword evidence="8 11" id="KW-0378">Hydrolase</keyword>
<evidence type="ECO:0000256" key="9">
    <source>
        <dbReference type="ARBA" id="ARBA00022842"/>
    </source>
</evidence>
<comment type="similarity">
    <text evidence="3 11">Belongs to the KdsC family.</text>
</comment>
<keyword evidence="9 11" id="KW-0460">Magnesium</keyword>
<dbReference type="GO" id="GO:0009103">
    <property type="term" value="P:lipopolysaccharide biosynthetic process"/>
    <property type="evidence" value="ECO:0007669"/>
    <property type="project" value="UniProtKB-UniRule"/>
</dbReference>
<comment type="subunit">
    <text evidence="4 11">Homotetramer.</text>
</comment>
<dbReference type="Proteomes" id="UP000249396">
    <property type="component" value="Unassembled WGS sequence"/>
</dbReference>
<evidence type="ECO:0000256" key="11">
    <source>
        <dbReference type="PIRNR" id="PIRNR006118"/>
    </source>
</evidence>
<keyword evidence="11" id="KW-0448">Lipopolysaccharide biosynthesis</keyword>
<evidence type="ECO:0000256" key="7">
    <source>
        <dbReference type="ARBA" id="ARBA00022723"/>
    </source>
</evidence>
<evidence type="ECO:0000256" key="6">
    <source>
        <dbReference type="ARBA" id="ARBA00020092"/>
    </source>
</evidence>
<evidence type="ECO:0000256" key="4">
    <source>
        <dbReference type="ARBA" id="ARBA00011881"/>
    </source>
</evidence>
<evidence type="ECO:0000256" key="3">
    <source>
        <dbReference type="ARBA" id="ARBA00005893"/>
    </source>
</evidence>
<dbReference type="Pfam" id="PF00702">
    <property type="entry name" value="Hydrolase"/>
    <property type="match status" value="1"/>
</dbReference>
<feature type="binding site" evidence="12">
    <location>
        <position position="25"/>
    </location>
    <ligand>
        <name>substrate</name>
    </ligand>
</feature>
<evidence type="ECO:0000256" key="8">
    <source>
        <dbReference type="ARBA" id="ARBA00022801"/>
    </source>
</evidence>
<evidence type="ECO:0000256" key="1">
    <source>
        <dbReference type="ARBA" id="ARBA00000898"/>
    </source>
</evidence>
<evidence type="ECO:0000313" key="14">
    <source>
        <dbReference type="Proteomes" id="UP000249396"/>
    </source>
</evidence>
<comment type="caution">
    <text evidence="13">The sequence shown here is derived from an EMBL/GenBank/DDBJ whole genome shotgun (WGS) entry which is preliminary data.</text>
</comment>
<dbReference type="InterPro" id="IPR010023">
    <property type="entry name" value="KdsC_fam"/>
</dbReference>
<dbReference type="SFLD" id="SFLDG01136">
    <property type="entry name" value="C1.6:_Phosphoserine_Phosphatas"/>
    <property type="match status" value="1"/>
</dbReference>
<evidence type="ECO:0000256" key="2">
    <source>
        <dbReference type="ARBA" id="ARBA00001946"/>
    </source>
</evidence>
<dbReference type="Gene3D" id="3.40.50.1000">
    <property type="entry name" value="HAD superfamily/HAD-like"/>
    <property type="match status" value="1"/>
</dbReference>
<comment type="function">
    <text evidence="11">Catalyzes the hydrolysis of 3-deoxy-D-manno-octulosonate 8-phosphate (KDO 8-P) to 3-deoxy-D-manno-octulosonate (KDO) and inorganic phosphate.</text>
</comment>
<dbReference type="NCBIfam" id="TIGR01670">
    <property type="entry name" value="KdsC-phosphatas"/>
    <property type="match status" value="1"/>
</dbReference>
<comment type="catalytic activity">
    <reaction evidence="1 11">
        <text>3-deoxy-alpha-D-manno-2-octulosonate-8-phosphate + H2O = 3-deoxy-alpha-D-manno-oct-2-ulosonate + phosphate</text>
        <dbReference type="Rhea" id="RHEA:11500"/>
        <dbReference type="ChEBI" id="CHEBI:15377"/>
        <dbReference type="ChEBI" id="CHEBI:43474"/>
        <dbReference type="ChEBI" id="CHEBI:85985"/>
        <dbReference type="ChEBI" id="CHEBI:85986"/>
        <dbReference type="EC" id="3.1.3.45"/>
    </reaction>
</comment>
<feature type="binding site" evidence="12">
    <location>
        <position position="23"/>
    </location>
    <ligand>
        <name>Mg(2+)</name>
        <dbReference type="ChEBI" id="CHEBI:18420"/>
    </ligand>
</feature>
<protein>
    <recommendedName>
        <fullName evidence="6 11">3-deoxy-D-manno-octulosonate 8-phosphate phosphatase KdsC</fullName>
        <ecNumber evidence="5 11">3.1.3.45</ecNumber>
    </recommendedName>
    <alternativeName>
        <fullName evidence="10 11">KDO 8-P phosphatase</fullName>
    </alternativeName>
</protein>
<dbReference type="GO" id="GO:0046872">
    <property type="term" value="F:metal ion binding"/>
    <property type="evidence" value="ECO:0007669"/>
    <property type="project" value="UniProtKB-UniRule"/>
</dbReference>
<dbReference type="InterPro" id="IPR036412">
    <property type="entry name" value="HAD-like_sf"/>
</dbReference>
<dbReference type="SUPFAM" id="SSF56784">
    <property type="entry name" value="HAD-like"/>
    <property type="match status" value="1"/>
</dbReference>
<dbReference type="PANTHER" id="PTHR21485:SF3">
    <property type="entry name" value="N-ACYLNEURAMINATE CYTIDYLYLTRANSFERASE"/>
    <property type="match status" value="1"/>
</dbReference>
<dbReference type="EMBL" id="QJPH01000555">
    <property type="protein sequence ID" value="PZN70470.1"/>
    <property type="molecule type" value="Genomic_DNA"/>
</dbReference>
<accession>A0A2W4S3I0</accession>
<dbReference type="SFLD" id="SFLDG01138">
    <property type="entry name" value="C1.6.2:_Deoxy-d-mannose-octulo"/>
    <property type="match status" value="1"/>
</dbReference>
<evidence type="ECO:0000256" key="10">
    <source>
        <dbReference type="ARBA" id="ARBA00031051"/>
    </source>
</evidence>
<name>A0A2W4S3I0_9GAMM</name>
<dbReference type="SFLD" id="SFLDS00003">
    <property type="entry name" value="Haloacid_Dehalogenase"/>
    <property type="match status" value="1"/>
</dbReference>
<dbReference type="GO" id="GO:0008781">
    <property type="term" value="F:N-acylneuraminate cytidylyltransferase activity"/>
    <property type="evidence" value="ECO:0007669"/>
    <property type="project" value="TreeGrafter"/>
</dbReference>
<sequence>MDIDLISSDIALRARQVKLVLTDCDGVLTDGGVYYSARGEELKRFNIRDGMGVERLWKLAGIETGIITGENSPSVARRAKKLGIIECHLGAKDKAATVGAILESRNLSAREVAYLGDDVNDLPAFALVGLTSCPGDAFDEVKQVANLVLERPGGHGAFRELAEFILKARTLADL</sequence>
<dbReference type="EC" id="3.1.3.45" evidence="5 11"/>
<dbReference type="PANTHER" id="PTHR21485">
    <property type="entry name" value="HAD SUPERFAMILY MEMBERS CMAS AND KDSC"/>
    <property type="match status" value="1"/>
</dbReference>
<dbReference type="AlphaFoldDB" id="A0A2W4S3I0"/>
<gene>
    <name evidence="13" type="ORF">DM484_28400</name>
</gene>
<comment type="cofactor">
    <cofactor evidence="2 11 12">
        <name>Mg(2+)</name>
        <dbReference type="ChEBI" id="CHEBI:18420"/>
    </cofactor>
</comment>
<proteinExistence type="inferred from homology"/>
<dbReference type="GO" id="GO:0019143">
    <property type="term" value="F:3-deoxy-manno-octulosonate-8-phosphatase activity"/>
    <property type="evidence" value="ECO:0007669"/>
    <property type="project" value="UniProtKB-UniRule"/>
</dbReference>